<keyword evidence="4" id="KW-1185">Reference proteome</keyword>
<dbReference type="AlphaFoldDB" id="A0A8H3EK53"/>
<keyword evidence="2" id="KW-1133">Transmembrane helix</keyword>
<reference evidence="3" key="1">
    <citation type="submission" date="2021-03" db="EMBL/GenBank/DDBJ databases">
        <authorList>
            <person name="Tagirdzhanova G."/>
        </authorList>
    </citation>
    <scope>NUCLEOTIDE SEQUENCE</scope>
</reference>
<dbReference type="OrthoDB" id="5427048at2759"/>
<accession>A0A8H3EK53</accession>
<evidence type="ECO:0000256" key="2">
    <source>
        <dbReference type="SAM" id="Phobius"/>
    </source>
</evidence>
<keyword evidence="2" id="KW-0472">Membrane</keyword>
<dbReference type="EMBL" id="CAJPDT010000001">
    <property type="protein sequence ID" value="CAF9904401.1"/>
    <property type="molecule type" value="Genomic_DNA"/>
</dbReference>
<feature type="region of interest" description="Disordered" evidence="1">
    <location>
        <begin position="258"/>
        <end position="320"/>
    </location>
</feature>
<feature type="compositionally biased region" description="Polar residues" evidence="1">
    <location>
        <begin position="272"/>
        <end position="284"/>
    </location>
</feature>
<name>A0A8H3EK53_9LECA</name>
<evidence type="ECO:0000313" key="3">
    <source>
        <dbReference type="EMBL" id="CAF9904401.1"/>
    </source>
</evidence>
<comment type="caution">
    <text evidence="3">The sequence shown here is derived from an EMBL/GenBank/DDBJ whole genome shotgun (WGS) entry which is preliminary data.</text>
</comment>
<evidence type="ECO:0000256" key="1">
    <source>
        <dbReference type="SAM" id="MobiDB-lite"/>
    </source>
</evidence>
<sequence length="743" mass="74444">MTFVSPSVYVAYRNIRASDVCPSIGNGEFRRGGTYNTTIAYPPAILSTSICSEGNDFHQGFSAGNVTEQQHSTSYNSTCLGLYAIGDTTSGPYQSVPQDIIKLDPAWSSCTAVLSGAFDSSIALHTRNRYLHFVPVVRPNIILHKVTALAPEPSRHSRPTPAPASPVAPPNAPATPTAPPNDPGKPETHSPAPKADPEGPKQQDPYTPDPVKSTANSPGPNLQVPDKQTPDQLDHEQPSAINNNDDSAASVAISTSLDGANGAQGYPKVVSGPQSNDPQTNGEISQGDPEPDSETGHNPGTDLTPAGSLDLSPAENVKSLPSIGGHQIQAANEGGIVIASTTLQPGVQTIIDSTPISVGRDQIIVASSTIPLAPPSADPIITLISGDIISAGGKAAIVSGTTVALAPDGDAIIVNGKTSPLPPLPTPILTVAGQTLTAAPTGFAIGSQSILPGGSAIIYAGSVFSLATGGSALVVNGKTTPLPPSSRPVLTVAGQTLTPAPTGFAIGTQSLLPGGPAVTYAGSVFSLASDGNALIVNGRTTQLPPASTSIFTVGSQTFTATPTGFAVGGQSVLPGRPAITYAGNVFSLSPNRNALIVNGRTTPLPPAPISVFTLGSQTFTAAPTGFAIGGQTVLPGGSAVLVDGTLISLDSSSELIIGTSTLPLGSAAQTDAGALGNLISYGFGGGASPTRGPTPTSGSSNGSNVLPFVGGSGKLQVGVRTVPFALVIGLGAGAVAFGVVMTS</sequence>
<feature type="compositionally biased region" description="Basic and acidic residues" evidence="1">
    <location>
        <begin position="228"/>
        <end position="237"/>
    </location>
</feature>
<feature type="region of interest" description="Disordered" evidence="1">
    <location>
        <begin position="151"/>
        <end position="246"/>
    </location>
</feature>
<dbReference type="Proteomes" id="UP000664534">
    <property type="component" value="Unassembled WGS sequence"/>
</dbReference>
<proteinExistence type="predicted"/>
<feature type="compositionally biased region" description="Pro residues" evidence="1">
    <location>
        <begin position="160"/>
        <end position="183"/>
    </location>
</feature>
<keyword evidence="2" id="KW-0812">Transmembrane</keyword>
<gene>
    <name evidence="3" type="ORF">IMSHALPRED_000030</name>
</gene>
<protein>
    <submittedName>
        <fullName evidence="3">Uncharacterized protein</fullName>
    </submittedName>
</protein>
<evidence type="ECO:0000313" key="4">
    <source>
        <dbReference type="Proteomes" id="UP000664534"/>
    </source>
</evidence>
<feature type="transmembrane region" description="Helical" evidence="2">
    <location>
        <begin position="722"/>
        <end position="741"/>
    </location>
</feature>
<organism evidence="3 4">
    <name type="scientific">Imshaugia aleurites</name>
    <dbReference type="NCBI Taxonomy" id="172621"/>
    <lineage>
        <taxon>Eukaryota</taxon>
        <taxon>Fungi</taxon>
        <taxon>Dikarya</taxon>
        <taxon>Ascomycota</taxon>
        <taxon>Pezizomycotina</taxon>
        <taxon>Lecanoromycetes</taxon>
        <taxon>OSLEUM clade</taxon>
        <taxon>Lecanoromycetidae</taxon>
        <taxon>Lecanorales</taxon>
        <taxon>Lecanorineae</taxon>
        <taxon>Parmeliaceae</taxon>
        <taxon>Imshaugia</taxon>
    </lineage>
</organism>